<proteinExistence type="predicted"/>
<protein>
    <submittedName>
        <fullName evidence="2">Uncharacterized protein</fullName>
    </submittedName>
</protein>
<dbReference type="Proteomes" id="UP001223072">
    <property type="component" value="Unassembled WGS sequence"/>
</dbReference>
<accession>A0ABU0RX23</accession>
<evidence type="ECO:0000313" key="2">
    <source>
        <dbReference type="EMBL" id="MDQ0936393.1"/>
    </source>
</evidence>
<comment type="caution">
    <text evidence="2">The sequence shown here is derived from an EMBL/GenBank/DDBJ whole genome shotgun (WGS) entry which is preliminary data.</text>
</comment>
<dbReference type="RefSeq" id="WP_373431328.1">
    <property type="nucleotide sequence ID" value="NZ_JAUSZS010000008.1"/>
</dbReference>
<name>A0ABU0RX23_9ACTN</name>
<feature type="region of interest" description="Disordered" evidence="1">
    <location>
        <begin position="1"/>
        <end position="50"/>
    </location>
</feature>
<keyword evidence="3" id="KW-1185">Reference proteome</keyword>
<reference evidence="2 3" key="1">
    <citation type="submission" date="2023-07" db="EMBL/GenBank/DDBJ databases">
        <title>Comparative genomics of wheat-associated soil bacteria to identify genetic determinants of phenazine resistance.</title>
        <authorList>
            <person name="Mouncey N."/>
        </authorList>
    </citation>
    <scope>NUCLEOTIDE SEQUENCE [LARGE SCALE GENOMIC DNA]</scope>
    <source>
        <strain evidence="2 3">W2I16</strain>
    </source>
</reference>
<dbReference type="EMBL" id="JAUSZS010000008">
    <property type="protein sequence ID" value="MDQ0936393.1"/>
    <property type="molecule type" value="Genomic_DNA"/>
</dbReference>
<organism evidence="2 3">
    <name type="scientific">Streptomyces turgidiscabies</name>
    <dbReference type="NCBI Taxonomy" id="85558"/>
    <lineage>
        <taxon>Bacteria</taxon>
        <taxon>Bacillati</taxon>
        <taxon>Actinomycetota</taxon>
        <taxon>Actinomycetes</taxon>
        <taxon>Kitasatosporales</taxon>
        <taxon>Streptomycetaceae</taxon>
        <taxon>Streptomyces</taxon>
    </lineage>
</organism>
<gene>
    <name evidence="2" type="ORF">QFZ49_006368</name>
</gene>
<evidence type="ECO:0000313" key="3">
    <source>
        <dbReference type="Proteomes" id="UP001223072"/>
    </source>
</evidence>
<evidence type="ECO:0000256" key="1">
    <source>
        <dbReference type="SAM" id="MobiDB-lite"/>
    </source>
</evidence>
<sequence>MDDVADPVGAGERHLGDLGNVQALRGQQHHLGPSPGHHRPGAPADDPQQPLPLIVIDLSHPASFSHVIILTVRRHRVQQPDDPSEEGEPCLMRY</sequence>